<dbReference type="SUPFAM" id="SSF49899">
    <property type="entry name" value="Concanavalin A-like lectins/glucanases"/>
    <property type="match status" value="1"/>
</dbReference>
<evidence type="ECO:0000256" key="5">
    <source>
        <dbReference type="SAM" id="SignalP"/>
    </source>
</evidence>
<dbReference type="Pfam" id="PF00139">
    <property type="entry name" value="Lectin_legB"/>
    <property type="match status" value="1"/>
</dbReference>
<dbReference type="GO" id="GO:0030246">
    <property type="term" value="F:carbohydrate binding"/>
    <property type="evidence" value="ECO:0007669"/>
    <property type="project" value="UniProtKB-KW"/>
</dbReference>
<feature type="region of interest" description="Disordered" evidence="3">
    <location>
        <begin position="325"/>
        <end position="346"/>
    </location>
</feature>
<proteinExistence type="inferred from homology"/>
<evidence type="ECO:0000313" key="7">
    <source>
        <dbReference type="EMBL" id="CAA7392687.1"/>
    </source>
</evidence>
<evidence type="ECO:0000256" key="3">
    <source>
        <dbReference type="SAM" id="MobiDB-lite"/>
    </source>
</evidence>
<dbReference type="PANTHER" id="PTHR32401">
    <property type="entry name" value="CONCANAVALIN A-LIKE LECTIN FAMILY PROTEIN"/>
    <property type="match status" value="1"/>
</dbReference>
<dbReference type="PANTHER" id="PTHR32401:SF16">
    <property type="entry name" value="CONCANAVALIN A-LIKE LECTIN FAMILY PROTEIN"/>
    <property type="match status" value="1"/>
</dbReference>
<dbReference type="EMBL" id="LR746266">
    <property type="protein sequence ID" value="CAA7392687.1"/>
    <property type="molecule type" value="Genomic_DNA"/>
</dbReference>
<reference evidence="7" key="1">
    <citation type="submission" date="2020-02" db="EMBL/GenBank/DDBJ databases">
        <authorList>
            <person name="Scholz U."/>
            <person name="Mascher M."/>
            <person name="Fiebig A."/>
        </authorList>
    </citation>
    <scope>NUCLEOTIDE SEQUENCE</scope>
</reference>
<keyword evidence="4" id="KW-0472">Membrane</keyword>
<keyword evidence="2" id="KW-0430">Lectin</keyword>
<evidence type="ECO:0000256" key="2">
    <source>
        <dbReference type="ARBA" id="ARBA00022734"/>
    </source>
</evidence>
<comment type="similarity">
    <text evidence="1">Belongs to the leguminous lectin family.</text>
</comment>
<protein>
    <recommendedName>
        <fullName evidence="6">Legume lectin domain-containing protein</fullName>
    </recommendedName>
</protein>
<keyword evidence="4" id="KW-0812">Transmembrane</keyword>
<dbReference type="AlphaFoldDB" id="A0A7I8K6N0"/>
<feature type="chain" id="PRO_5029703387" description="Legume lectin domain-containing protein" evidence="5">
    <location>
        <begin position="30"/>
        <end position="346"/>
    </location>
</feature>
<dbReference type="InterPro" id="IPR013320">
    <property type="entry name" value="ConA-like_dom_sf"/>
</dbReference>
<evidence type="ECO:0000256" key="1">
    <source>
        <dbReference type="ARBA" id="ARBA00007606"/>
    </source>
</evidence>
<keyword evidence="8" id="KW-1185">Reference proteome</keyword>
<feature type="domain" description="Legume lectin" evidence="6">
    <location>
        <begin position="35"/>
        <end position="248"/>
    </location>
</feature>
<sequence>MGVSSPSLLICSLLRFSLVLVAGFALVLCEDGGSSSFSFQTFSEPDIALYGDAKVVNSTVRIAGPRTLRSEGRVMYGRRLAFGRRPSFSTYFSFSISPGGGKGPGLGLAFFVAPSNLRQESLDGRLLVASPGVLSVEFVESPDCGVRVHLGAGVPSKMANVSKVNVALDDGEKLQTWIDYGGESKILEVKLSKYGSSKPSEALVSYPVDLSALIWKSAMSVGVVGSSGGNSATTTTLYCWTFWLKHAAAYRMHSDPLDPEEGLSSNPPEKVAHQPARPRADDGYLPGLLTGLFLGVACGAVVTFVAVAFVWAAFAGRRRHPVAPVEYPGAGKKATTVGDGGAGEDS</sequence>
<keyword evidence="5" id="KW-0732">Signal</keyword>
<dbReference type="InterPro" id="IPR001220">
    <property type="entry name" value="Legume_lectin_dom"/>
</dbReference>
<keyword evidence="4" id="KW-1133">Transmembrane helix</keyword>
<feature type="transmembrane region" description="Helical" evidence="4">
    <location>
        <begin position="284"/>
        <end position="314"/>
    </location>
</feature>
<dbReference type="Gene3D" id="2.60.120.200">
    <property type="match status" value="1"/>
</dbReference>
<evidence type="ECO:0000256" key="4">
    <source>
        <dbReference type="SAM" id="Phobius"/>
    </source>
</evidence>
<dbReference type="InterPro" id="IPR050258">
    <property type="entry name" value="Leguminous_Lectin"/>
</dbReference>
<organism evidence="7 8">
    <name type="scientific">Spirodela intermedia</name>
    <name type="common">Intermediate duckweed</name>
    <dbReference type="NCBI Taxonomy" id="51605"/>
    <lineage>
        <taxon>Eukaryota</taxon>
        <taxon>Viridiplantae</taxon>
        <taxon>Streptophyta</taxon>
        <taxon>Embryophyta</taxon>
        <taxon>Tracheophyta</taxon>
        <taxon>Spermatophyta</taxon>
        <taxon>Magnoliopsida</taxon>
        <taxon>Liliopsida</taxon>
        <taxon>Araceae</taxon>
        <taxon>Lemnoideae</taxon>
        <taxon>Spirodela</taxon>
    </lineage>
</organism>
<gene>
    <name evidence="7" type="ORF">SI8410_03003553</name>
</gene>
<dbReference type="OrthoDB" id="2019747at2759"/>
<name>A0A7I8K6N0_SPIIN</name>
<accession>A0A7I8K6N0</accession>
<feature type="signal peptide" evidence="5">
    <location>
        <begin position="1"/>
        <end position="29"/>
    </location>
</feature>
<dbReference type="Proteomes" id="UP000663760">
    <property type="component" value="Chromosome 3"/>
</dbReference>
<evidence type="ECO:0000313" key="8">
    <source>
        <dbReference type="Proteomes" id="UP000663760"/>
    </source>
</evidence>
<evidence type="ECO:0000259" key="6">
    <source>
        <dbReference type="Pfam" id="PF00139"/>
    </source>
</evidence>
<feature type="region of interest" description="Disordered" evidence="3">
    <location>
        <begin position="256"/>
        <end position="277"/>
    </location>
</feature>